<feature type="signal peptide" evidence="1">
    <location>
        <begin position="1"/>
        <end position="21"/>
    </location>
</feature>
<dbReference type="InterPro" id="IPR011029">
    <property type="entry name" value="DEATH-like_dom_sf"/>
</dbReference>
<organism evidence="3 4">
    <name type="scientific">Pogonomyrmex barbatus</name>
    <name type="common">red harvester ant</name>
    <dbReference type="NCBI Taxonomy" id="144034"/>
    <lineage>
        <taxon>Eukaryota</taxon>
        <taxon>Metazoa</taxon>
        <taxon>Ecdysozoa</taxon>
        <taxon>Arthropoda</taxon>
        <taxon>Hexapoda</taxon>
        <taxon>Insecta</taxon>
        <taxon>Pterygota</taxon>
        <taxon>Neoptera</taxon>
        <taxon>Endopterygota</taxon>
        <taxon>Hymenoptera</taxon>
        <taxon>Apocrita</taxon>
        <taxon>Aculeata</taxon>
        <taxon>Formicoidea</taxon>
        <taxon>Formicidae</taxon>
        <taxon>Myrmicinae</taxon>
        <taxon>Pogonomyrmex</taxon>
    </lineage>
</organism>
<feature type="chain" id="PRO_5027054248" evidence="1">
    <location>
        <begin position="22"/>
        <end position="247"/>
    </location>
</feature>
<accession>A0A6I9WF15</accession>
<reference evidence="4" key="1">
    <citation type="submission" date="2025-08" db="UniProtKB">
        <authorList>
            <consortium name="RefSeq"/>
        </authorList>
    </citation>
    <scope>IDENTIFICATION</scope>
</reference>
<dbReference type="AlphaFoldDB" id="A0A6I9WF15"/>
<protein>
    <submittedName>
        <fullName evidence="4">Protein Tube</fullName>
    </submittedName>
</protein>
<keyword evidence="3" id="KW-1185">Reference proteome</keyword>
<dbReference type="OrthoDB" id="4062651at2759"/>
<feature type="domain" description="Tube Death" evidence="2">
    <location>
        <begin position="92"/>
        <end position="172"/>
    </location>
</feature>
<name>A0A6I9WF15_9HYME</name>
<keyword evidence="1" id="KW-0732">Signal</keyword>
<dbReference type="RefSeq" id="XP_011641093.1">
    <property type="nucleotide sequence ID" value="XM_011642791.2"/>
</dbReference>
<evidence type="ECO:0000313" key="3">
    <source>
        <dbReference type="Proteomes" id="UP000504615"/>
    </source>
</evidence>
<dbReference type="SUPFAM" id="SSF47986">
    <property type="entry name" value="DEATH domain"/>
    <property type="match status" value="1"/>
</dbReference>
<dbReference type="Pfam" id="PF14786">
    <property type="entry name" value="Death_2"/>
    <property type="match status" value="1"/>
</dbReference>
<dbReference type="Proteomes" id="UP000504615">
    <property type="component" value="Unplaced"/>
</dbReference>
<sequence length="247" mass="27928">MRCQPHGMLVVILEWCHSAASADNQFWNIAIITSVNNFIILLSLKMSCNPYLDMEIRKLRPAELYTLGNILSISDSWKKLMAIVTKEGNVPKFNNDHIRIIEQIAHKDKRNAAQIFLDEWCTMGKKRPTLELLLELLIKAELFRAADYLACDILKQDRPKRPDNGPAASIDISDAAIDKLLDKQLSQHAFANSVIVGSISELTEGINEMCPSADIQKMQNDEEFSYNESLSSRDLPVVINNLQRSSQ</sequence>
<dbReference type="InterPro" id="IPR029397">
    <property type="entry name" value="Tube_Death"/>
</dbReference>
<proteinExistence type="predicted"/>
<dbReference type="Gene3D" id="1.10.533.10">
    <property type="entry name" value="Death Domain, Fas"/>
    <property type="match status" value="1"/>
</dbReference>
<dbReference type="CDD" id="cd08308">
    <property type="entry name" value="Death_Tube"/>
    <property type="match status" value="1"/>
</dbReference>
<gene>
    <name evidence="4" type="primary">LOC112552183</name>
</gene>
<evidence type="ECO:0000256" key="1">
    <source>
        <dbReference type="SAM" id="SignalP"/>
    </source>
</evidence>
<evidence type="ECO:0000313" key="4">
    <source>
        <dbReference type="RefSeq" id="XP_011641093.1"/>
    </source>
</evidence>
<dbReference type="CTD" id="7275"/>
<evidence type="ECO:0000259" key="2">
    <source>
        <dbReference type="Pfam" id="PF14786"/>
    </source>
</evidence>
<dbReference type="GeneID" id="112552183"/>